<accession>A0A329Y8T0</accession>
<organism evidence="2 3">
    <name type="scientific">Rhizobium tropici</name>
    <dbReference type="NCBI Taxonomy" id="398"/>
    <lineage>
        <taxon>Bacteria</taxon>
        <taxon>Pseudomonadati</taxon>
        <taxon>Pseudomonadota</taxon>
        <taxon>Alphaproteobacteria</taxon>
        <taxon>Hyphomicrobiales</taxon>
        <taxon>Rhizobiaceae</taxon>
        <taxon>Rhizobium/Agrobacterium group</taxon>
        <taxon>Rhizobium</taxon>
    </lineage>
</organism>
<reference evidence="2 3" key="1">
    <citation type="submission" date="2018-06" db="EMBL/GenBank/DDBJ databases">
        <title>Whole Genome Sequence of an efficient microsymbiont, Rhizobium tropici.</title>
        <authorList>
            <person name="Srinivasan R."/>
            <person name="Singh H.V."/>
            <person name="Srivastava R."/>
            <person name="Kumari B."/>
            <person name="Radhakrishna A."/>
        </authorList>
    </citation>
    <scope>NUCLEOTIDE SEQUENCE [LARGE SCALE GENOMIC DNA]</scope>
    <source>
        <strain evidence="2 3">IGFRI Rhizo-19</strain>
    </source>
</reference>
<keyword evidence="1" id="KW-0812">Transmembrane</keyword>
<dbReference type="Proteomes" id="UP000251205">
    <property type="component" value="Unassembled WGS sequence"/>
</dbReference>
<keyword evidence="1" id="KW-1133">Transmembrane helix</keyword>
<evidence type="ECO:0000256" key="1">
    <source>
        <dbReference type="SAM" id="Phobius"/>
    </source>
</evidence>
<dbReference type="RefSeq" id="WP_112343452.1">
    <property type="nucleotide sequence ID" value="NZ_QMKK01000045.1"/>
</dbReference>
<gene>
    <name evidence="2" type="ORF">DQ393_19835</name>
</gene>
<feature type="transmembrane region" description="Helical" evidence="1">
    <location>
        <begin position="57"/>
        <end position="85"/>
    </location>
</feature>
<dbReference type="EMBL" id="QMKK01000045">
    <property type="protein sequence ID" value="RAX39777.1"/>
    <property type="molecule type" value="Genomic_DNA"/>
</dbReference>
<name>A0A329Y8T0_RHITR</name>
<proteinExistence type="predicted"/>
<evidence type="ECO:0000313" key="2">
    <source>
        <dbReference type="EMBL" id="RAX39777.1"/>
    </source>
</evidence>
<protein>
    <submittedName>
        <fullName evidence="2">Uncharacterized protein</fullName>
    </submittedName>
</protein>
<sequence>MTISLIWPLFIAFFVLALISPFLPLFLMWRSVALSVLALVSFRLLRGPVHWTDQDVGYSIGIALLTWFLSIVFLALALRLCIAAYYDRLRSEIMLGENTRWIDRVLLAVTGAVVGLALTISMASLLGGSSGRAHVGFGYWPNRQRSHDLYAHPPGQWPRDPGHGSVYRRCDNFVRWFWANAPHH</sequence>
<comment type="caution">
    <text evidence="2">The sequence shown here is derived from an EMBL/GenBank/DDBJ whole genome shotgun (WGS) entry which is preliminary data.</text>
</comment>
<feature type="transmembrane region" description="Helical" evidence="1">
    <location>
        <begin position="105"/>
        <end position="126"/>
    </location>
</feature>
<evidence type="ECO:0000313" key="3">
    <source>
        <dbReference type="Proteomes" id="UP000251205"/>
    </source>
</evidence>
<keyword evidence="1" id="KW-0472">Membrane</keyword>
<dbReference type="OrthoDB" id="8479123at2"/>
<dbReference type="AlphaFoldDB" id="A0A329Y8T0"/>